<comment type="caution">
    <text evidence="3">The sequence shown here is derived from an EMBL/GenBank/DDBJ whole genome shotgun (WGS) entry which is preliminary data.</text>
</comment>
<dbReference type="EMBL" id="JACFYJ010000027">
    <property type="protein sequence ID" value="MEI5999000.1"/>
    <property type="molecule type" value="Genomic_DNA"/>
</dbReference>
<name>A0ABU8IU81_9BURK</name>
<keyword evidence="4" id="KW-1185">Reference proteome</keyword>
<feature type="compositionally biased region" description="Polar residues" evidence="1">
    <location>
        <begin position="26"/>
        <end position="36"/>
    </location>
</feature>
<dbReference type="PROSITE" id="PS51257">
    <property type="entry name" value="PROKAR_LIPOPROTEIN"/>
    <property type="match status" value="1"/>
</dbReference>
<dbReference type="Proteomes" id="UP001386437">
    <property type="component" value="Unassembled WGS sequence"/>
</dbReference>
<evidence type="ECO:0000256" key="2">
    <source>
        <dbReference type="SAM" id="SignalP"/>
    </source>
</evidence>
<sequence length="111" mass="12028">MENLLRNRSKLAALALMLTGCAASGVPQTGPQSGAQSGPHLSPTECRDLAAIRSDAPRTRAQQQSELSALRKAGYNPSPWNDDPNFPEDLHAAQRLVDHWFKTECQPLPPG</sequence>
<protein>
    <submittedName>
        <fullName evidence="3">DUF4148 domain-containing protein</fullName>
    </submittedName>
</protein>
<keyword evidence="2" id="KW-0732">Signal</keyword>
<feature type="region of interest" description="Disordered" evidence="1">
    <location>
        <begin position="23"/>
        <end position="44"/>
    </location>
</feature>
<accession>A0ABU8IU81</accession>
<feature type="signal peptide" evidence="2">
    <location>
        <begin position="1"/>
        <end position="25"/>
    </location>
</feature>
<feature type="chain" id="PRO_5045294089" evidence="2">
    <location>
        <begin position="26"/>
        <end position="111"/>
    </location>
</feature>
<evidence type="ECO:0000256" key="1">
    <source>
        <dbReference type="SAM" id="MobiDB-lite"/>
    </source>
</evidence>
<dbReference type="InterPro" id="IPR025421">
    <property type="entry name" value="DUF4148"/>
</dbReference>
<gene>
    <name evidence="3" type="ORF">H3V53_17835</name>
</gene>
<evidence type="ECO:0000313" key="3">
    <source>
        <dbReference type="EMBL" id="MEI5999000.1"/>
    </source>
</evidence>
<evidence type="ECO:0000313" key="4">
    <source>
        <dbReference type="Proteomes" id="UP001386437"/>
    </source>
</evidence>
<dbReference type="Pfam" id="PF13663">
    <property type="entry name" value="DUF4148"/>
    <property type="match status" value="1"/>
</dbReference>
<proteinExistence type="predicted"/>
<dbReference type="RefSeq" id="WP_336599113.1">
    <property type="nucleotide sequence ID" value="NZ_JACFYJ010000027.1"/>
</dbReference>
<reference evidence="3 4" key="1">
    <citation type="journal article" date="2022" name="Arch. Microbiol.">
        <title>Paraburkholderia bengalensis sp. nov. isolated from roots of Oryza sativa, IR64.</title>
        <authorList>
            <person name="Nag P."/>
            <person name="Mondal N."/>
            <person name="Sarkar J."/>
            <person name="Das S."/>
        </authorList>
    </citation>
    <scope>NUCLEOTIDE SEQUENCE [LARGE SCALE GENOMIC DNA]</scope>
    <source>
        <strain evidence="3 4">IR64_4_BI</strain>
    </source>
</reference>
<organism evidence="3 4">
    <name type="scientific">Paraburkholderia bengalensis</name>
    <dbReference type="NCBI Taxonomy" id="2747562"/>
    <lineage>
        <taxon>Bacteria</taxon>
        <taxon>Pseudomonadati</taxon>
        <taxon>Pseudomonadota</taxon>
        <taxon>Betaproteobacteria</taxon>
        <taxon>Burkholderiales</taxon>
        <taxon>Burkholderiaceae</taxon>
        <taxon>Paraburkholderia</taxon>
    </lineage>
</organism>